<dbReference type="EMBL" id="RDFA01000010">
    <property type="protein sequence ID" value="RXK46304.1"/>
    <property type="molecule type" value="Genomic_DNA"/>
</dbReference>
<dbReference type="Proteomes" id="UP000289691">
    <property type="component" value="Unassembled WGS sequence"/>
</dbReference>
<dbReference type="Pfam" id="PF23373">
    <property type="entry name" value="DUF7093"/>
    <property type="match status" value="1"/>
</dbReference>
<feature type="compositionally biased region" description="Acidic residues" evidence="1">
    <location>
        <begin position="160"/>
        <end position="185"/>
    </location>
</feature>
<proteinExistence type="predicted"/>
<evidence type="ECO:0000256" key="1">
    <source>
        <dbReference type="SAM" id="MobiDB-lite"/>
    </source>
</evidence>
<feature type="compositionally biased region" description="Acidic residues" evidence="1">
    <location>
        <begin position="228"/>
        <end position="242"/>
    </location>
</feature>
<dbReference type="RefSeq" id="WP_129070692.1">
    <property type="nucleotide sequence ID" value="NZ_RDFA01000010.1"/>
</dbReference>
<evidence type="ECO:0000313" key="3">
    <source>
        <dbReference type="Proteomes" id="UP000289691"/>
    </source>
</evidence>
<comment type="caution">
    <text evidence="2">The sequence shown here is derived from an EMBL/GenBank/DDBJ whole genome shotgun (WGS) entry which is preliminary data.</text>
</comment>
<name>A0A498KRJ3_9EURY</name>
<dbReference type="OrthoDB" id="205650at2157"/>
<feature type="compositionally biased region" description="Acidic residues" evidence="1">
    <location>
        <begin position="122"/>
        <end position="136"/>
    </location>
</feature>
<reference evidence="2 3" key="1">
    <citation type="submission" date="2019-01" db="EMBL/GenBank/DDBJ databases">
        <title>Halorientalis sp. F13-25 a new haloarchaeum isolated from hypersaline water.</title>
        <authorList>
            <person name="Ana D.-V."/>
            <person name="Cristina S.-P."/>
            <person name="Antonio V."/>
        </authorList>
    </citation>
    <scope>NUCLEOTIDE SEQUENCE [LARGE SCALE GENOMIC DNA]</scope>
    <source>
        <strain evidence="2 3">F13-25</strain>
    </source>
</reference>
<sequence length="310" mass="32799">MAIKCSLLGHKFSGTEVEEEREEQGSEVVITIEEVEICDRCGKRRVVSENKEVTSLATSGETDAGAESGSPPEATPEPAPDEPGTAETGSGPAPGPDMSAAEDDAELLDAGGDGADTATGDDGSDPATEPESEPEPDIATAGETEVDDEPTAGDDGAVILDDEEPEREPGEWPEEDASADEPDPETIERAATEAVGDSEEPAAEDAETEEWPDEYGYEEESAKAPEVDWPEEDEGDGEEWEPGESLTQRIDSDVEPAGAATVTVPEGEFYCPECEFTTLVEESSLRAGDFCPSCQRGSLVHRAEDATRKE</sequence>
<evidence type="ECO:0000313" key="2">
    <source>
        <dbReference type="EMBL" id="RXK46304.1"/>
    </source>
</evidence>
<feature type="compositionally biased region" description="Acidic residues" evidence="1">
    <location>
        <begin position="196"/>
        <end position="219"/>
    </location>
</feature>
<protein>
    <submittedName>
        <fullName evidence="2">Uncharacterized protein</fullName>
    </submittedName>
</protein>
<keyword evidence="3" id="KW-1185">Reference proteome</keyword>
<organism evidence="2 3">
    <name type="scientific">Halorientalis pallida</name>
    <dbReference type="NCBI Taxonomy" id="2479928"/>
    <lineage>
        <taxon>Archaea</taxon>
        <taxon>Methanobacteriati</taxon>
        <taxon>Methanobacteriota</taxon>
        <taxon>Stenosarchaea group</taxon>
        <taxon>Halobacteria</taxon>
        <taxon>Halobacteriales</taxon>
        <taxon>Haloarculaceae</taxon>
        <taxon>Halorientalis</taxon>
    </lineage>
</organism>
<accession>A0A498KRJ3</accession>
<dbReference type="AlphaFoldDB" id="A0A498KRJ3"/>
<feature type="region of interest" description="Disordered" evidence="1">
    <location>
        <begin position="47"/>
        <end position="257"/>
    </location>
</feature>
<dbReference type="InterPro" id="IPR055519">
    <property type="entry name" value="DUF7093"/>
</dbReference>
<gene>
    <name evidence="2" type="ORF">EAF64_19700</name>
</gene>